<dbReference type="SUPFAM" id="SSF58104">
    <property type="entry name" value="Methyl-accepting chemotaxis protein (MCP) signaling domain"/>
    <property type="match status" value="1"/>
</dbReference>
<keyword evidence="4" id="KW-0812">Transmembrane</keyword>
<dbReference type="InterPro" id="IPR004089">
    <property type="entry name" value="MCPsignal_dom"/>
</dbReference>
<accession>A0A1I4PM61</accession>
<reference evidence="7" key="1">
    <citation type="submission" date="2016-10" db="EMBL/GenBank/DDBJ databases">
        <authorList>
            <person name="Varghese N."/>
            <person name="Submissions S."/>
        </authorList>
    </citation>
    <scope>NUCLEOTIDE SEQUENCE [LARGE SCALE GENOMIC DNA]</scope>
    <source>
        <strain evidence="7">Mob M</strain>
    </source>
</reference>
<dbReference type="EMBL" id="FOUJ01000001">
    <property type="protein sequence ID" value="SFM28828.1"/>
    <property type="molecule type" value="Genomic_DNA"/>
</dbReference>
<dbReference type="GO" id="GO:0016020">
    <property type="term" value="C:membrane"/>
    <property type="evidence" value="ECO:0007669"/>
    <property type="project" value="InterPro"/>
</dbReference>
<dbReference type="InterPro" id="IPR029151">
    <property type="entry name" value="Sensor-like_sf"/>
</dbReference>
<feature type="transmembrane region" description="Helical" evidence="4">
    <location>
        <begin position="26"/>
        <end position="46"/>
    </location>
</feature>
<keyword evidence="7" id="KW-1185">Reference proteome</keyword>
<dbReference type="Pfam" id="PF00015">
    <property type="entry name" value="MCPsignal"/>
    <property type="match status" value="1"/>
</dbReference>
<sequence>MIIGCGGLKWKGTTFNWKKITISRKIIVFALILTILPMASVGLFAYEQTSTAIREQLHERLDEQVYMEEQYVGAIFTIAEDNLASSMGVASIEMLSHGSPSILNGELTYGDDYTINNNFALVDRVKEETGTDVTIFQVMDDSAVRISTTIVGNTGSRVVGTAVSEDIYQKVVRGGQTFIGEANVLGEEYLSIYEPIKANTGETIGILFVGMPVEHYRLIIKEQMSQIVFGETGYMYVMDSNGDVIIHPTVEGDNLLSNDFAKTMVAEKEGRLVYEWQGRDKAISYAYYEEMDWIIASGTYIEEFEAPVKAIRNGLIAAVLVFLVLGSAAALLISRSISGDVNSIVADFKKISDDALEGRINTRAETDVAVDFLDIPRGLNSILDTLTNVINVVSRSANNVASTAEEMSASIEEITAASSQVATTVGDIAKGSMDQSTRTDDIARTMNDMTIGVQDIASNAQEASEAANAAKEFIASVGDQSSDLLLQMDAIQRATDSSATAIKELEEKSNRIGEMVQLITNIADQTNLLALNAAIEAARAGEHGRGFAVVADEVRKLAENSGTAASQISELLTLIMEETHGAVSSMDEGTRTVTSGVTALTSTVEAVKKIVEESNKVAIMAGNIAAAAEEQSASIEEVTATIDEVASISQEAAAGTQETSAAIEEQSASMQDIAKSSEELAQMASEMQEIVSKYITD</sequence>
<dbReference type="Gene3D" id="1.10.287.950">
    <property type="entry name" value="Methyl-accepting chemotaxis protein"/>
    <property type="match status" value="1"/>
</dbReference>
<proteinExistence type="inferred from homology"/>
<dbReference type="PANTHER" id="PTHR32089:SF112">
    <property type="entry name" value="LYSOZYME-LIKE PROTEIN-RELATED"/>
    <property type="match status" value="1"/>
</dbReference>
<dbReference type="InterPro" id="IPR033462">
    <property type="entry name" value="Cache_3-Cache_2"/>
</dbReference>
<evidence type="ECO:0000256" key="3">
    <source>
        <dbReference type="PROSITE-ProRule" id="PRU00284"/>
    </source>
</evidence>
<keyword evidence="4" id="KW-1133">Transmembrane helix</keyword>
<evidence type="ECO:0000313" key="6">
    <source>
        <dbReference type="EMBL" id="SFM28828.1"/>
    </source>
</evidence>
<dbReference type="PANTHER" id="PTHR32089">
    <property type="entry name" value="METHYL-ACCEPTING CHEMOTAXIS PROTEIN MCPB"/>
    <property type="match status" value="1"/>
</dbReference>
<dbReference type="Proteomes" id="UP000198535">
    <property type="component" value="Unassembled WGS sequence"/>
</dbReference>
<evidence type="ECO:0000256" key="2">
    <source>
        <dbReference type="ARBA" id="ARBA00029447"/>
    </source>
</evidence>
<dbReference type="SUPFAM" id="SSF103190">
    <property type="entry name" value="Sensory domain-like"/>
    <property type="match status" value="1"/>
</dbReference>
<evidence type="ECO:0000259" key="5">
    <source>
        <dbReference type="PROSITE" id="PS50111"/>
    </source>
</evidence>
<dbReference type="GO" id="GO:0007165">
    <property type="term" value="P:signal transduction"/>
    <property type="evidence" value="ECO:0007669"/>
    <property type="project" value="UniProtKB-KW"/>
</dbReference>
<keyword evidence="1 3" id="KW-0807">Transducer</keyword>
<comment type="similarity">
    <text evidence="2">Belongs to the methyl-accepting chemotaxis (MCP) protein family.</text>
</comment>
<keyword evidence="4" id="KW-0472">Membrane</keyword>
<name>A0A1I4PM61_9EURY</name>
<evidence type="ECO:0000256" key="1">
    <source>
        <dbReference type="ARBA" id="ARBA00023224"/>
    </source>
</evidence>
<dbReference type="PROSITE" id="PS50111">
    <property type="entry name" value="CHEMOTAXIS_TRANSDUC_2"/>
    <property type="match status" value="1"/>
</dbReference>
<evidence type="ECO:0000313" key="7">
    <source>
        <dbReference type="Proteomes" id="UP000198535"/>
    </source>
</evidence>
<evidence type="ECO:0000256" key="4">
    <source>
        <dbReference type="SAM" id="Phobius"/>
    </source>
</evidence>
<protein>
    <submittedName>
        <fullName evidence="6">Methyl-accepting chemotaxis sensory transducer with Cache sensor</fullName>
    </submittedName>
</protein>
<dbReference type="AlphaFoldDB" id="A0A1I4PM61"/>
<dbReference type="CDD" id="cd12912">
    <property type="entry name" value="PDC2_MCP_like"/>
    <property type="match status" value="1"/>
</dbReference>
<dbReference type="Gene3D" id="3.30.450.20">
    <property type="entry name" value="PAS domain"/>
    <property type="match status" value="2"/>
</dbReference>
<dbReference type="SMART" id="SM00283">
    <property type="entry name" value="MA"/>
    <property type="match status" value="1"/>
</dbReference>
<dbReference type="STRING" id="487685.SAMN04488696_0757"/>
<feature type="domain" description="Methyl-accepting transducer" evidence="5">
    <location>
        <begin position="410"/>
        <end position="646"/>
    </location>
</feature>
<organism evidence="6 7">
    <name type="scientific">Methanolobus profundi</name>
    <dbReference type="NCBI Taxonomy" id="487685"/>
    <lineage>
        <taxon>Archaea</taxon>
        <taxon>Methanobacteriati</taxon>
        <taxon>Methanobacteriota</taxon>
        <taxon>Stenosarchaea group</taxon>
        <taxon>Methanomicrobia</taxon>
        <taxon>Methanosarcinales</taxon>
        <taxon>Methanosarcinaceae</taxon>
        <taxon>Methanolobus</taxon>
    </lineage>
</organism>
<dbReference type="Pfam" id="PF17201">
    <property type="entry name" value="Cache_3-Cache_2"/>
    <property type="match status" value="1"/>
</dbReference>
<dbReference type="CDD" id="cd11386">
    <property type="entry name" value="MCP_signal"/>
    <property type="match status" value="1"/>
</dbReference>
<gene>
    <name evidence="6" type="ORF">SAMN04488696_0757</name>
</gene>